<dbReference type="AlphaFoldDB" id="A0A9Q3JSN1"/>
<keyword evidence="5" id="KW-1185">Reference proteome</keyword>
<dbReference type="SUPFAM" id="SSF56672">
    <property type="entry name" value="DNA/RNA polymerases"/>
    <property type="match status" value="1"/>
</dbReference>
<feature type="domain" description="Reverse transcriptase" evidence="2">
    <location>
        <begin position="51"/>
        <end position="147"/>
    </location>
</feature>
<dbReference type="EMBL" id="AVOT02080100">
    <property type="protein sequence ID" value="MBW0567032.1"/>
    <property type="molecule type" value="Genomic_DNA"/>
</dbReference>
<dbReference type="Pfam" id="PF17919">
    <property type="entry name" value="RT_RNaseH_2"/>
    <property type="match status" value="1"/>
</dbReference>
<dbReference type="PANTHER" id="PTHR37984:SF5">
    <property type="entry name" value="PROTEIN NYNRIN-LIKE"/>
    <property type="match status" value="1"/>
</dbReference>
<dbReference type="InterPro" id="IPR041577">
    <property type="entry name" value="RT_RNaseH_2"/>
</dbReference>
<evidence type="ECO:0000259" key="2">
    <source>
        <dbReference type="Pfam" id="PF00078"/>
    </source>
</evidence>
<evidence type="ECO:0000256" key="1">
    <source>
        <dbReference type="ARBA" id="ARBA00023268"/>
    </source>
</evidence>
<keyword evidence="1" id="KW-0511">Multifunctional enzyme</keyword>
<dbReference type="InterPro" id="IPR000477">
    <property type="entry name" value="RT_dom"/>
</dbReference>
<dbReference type="InterPro" id="IPR050951">
    <property type="entry name" value="Retrovirus_Pol_polyprotein"/>
</dbReference>
<dbReference type="Pfam" id="PF00078">
    <property type="entry name" value="RVT_1"/>
    <property type="match status" value="1"/>
</dbReference>
<evidence type="ECO:0000313" key="5">
    <source>
        <dbReference type="Proteomes" id="UP000765509"/>
    </source>
</evidence>
<feature type="domain" description="Reverse transcriptase/retrotransposon-derived protein RNase H-like" evidence="3">
    <location>
        <begin position="228"/>
        <end position="330"/>
    </location>
</feature>
<organism evidence="4 5">
    <name type="scientific">Austropuccinia psidii MF-1</name>
    <dbReference type="NCBI Taxonomy" id="1389203"/>
    <lineage>
        <taxon>Eukaryota</taxon>
        <taxon>Fungi</taxon>
        <taxon>Dikarya</taxon>
        <taxon>Basidiomycota</taxon>
        <taxon>Pucciniomycotina</taxon>
        <taxon>Pucciniomycetes</taxon>
        <taxon>Pucciniales</taxon>
        <taxon>Sphaerophragmiaceae</taxon>
        <taxon>Austropuccinia</taxon>
    </lineage>
</organism>
<dbReference type="CDD" id="cd01647">
    <property type="entry name" value="RT_LTR"/>
    <property type="match status" value="1"/>
</dbReference>
<dbReference type="Proteomes" id="UP000765509">
    <property type="component" value="Unassembled WGS sequence"/>
</dbReference>
<dbReference type="OrthoDB" id="3364103at2759"/>
<proteinExistence type="predicted"/>
<dbReference type="InterPro" id="IPR043502">
    <property type="entry name" value="DNA/RNA_pol_sf"/>
</dbReference>
<dbReference type="PANTHER" id="PTHR37984">
    <property type="entry name" value="PROTEIN CBG26694"/>
    <property type="match status" value="1"/>
</dbReference>
<reference evidence="4" key="1">
    <citation type="submission" date="2021-03" db="EMBL/GenBank/DDBJ databases">
        <title>Draft genome sequence of rust myrtle Austropuccinia psidii MF-1, a brazilian biotype.</title>
        <authorList>
            <person name="Quecine M.C."/>
            <person name="Pachon D.M.R."/>
            <person name="Bonatelli M.L."/>
            <person name="Correr F.H."/>
            <person name="Franceschini L.M."/>
            <person name="Leite T.F."/>
            <person name="Margarido G.R.A."/>
            <person name="Almeida C.A."/>
            <person name="Ferrarezi J.A."/>
            <person name="Labate C.A."/>
        </authorList>
    </citation>
    <scope>NUCLEOTIDE SEQUENCE</scope>
    <source>
        <strain evidence="4">MF-1</strain>
    </source>
</reference>
<dbReference type="GO" id="GO:0003824">
    <property type="term" value="F:catalytic activity"/>
    <property type="evidence" value="ECO:0007669"/>
    <property type="project" value="UniProtKB-KW"/>
</dbReference>
<accession>A0A9Q3JSN1</accession>
<evidence type="ECO:0000259" key="3">
    <source>
        <dbReference type="Pfam" id="PF17919"/>
    </source>
</evidence>
<name>A0A9Q3JSN1_9BASI</name>
<dbReference type="InterPro" id="IPR043128">
    <property type="entry name" value="Rev_trsase/Diguanyl_cyclase"/>
</dbReference>
<dbReference type="FunFam" id="3.30.70.270:FF:000020">
    <property type="entry name" value="Transposon Tf2-6 polyprotein-like Protein"/>
    <property type="match status" value="1"/>
</dbReference>
<dbReference type="Gene3D" id="3.10.10.10">
    <property type="entry name" value="HIV Type 1 Reverse Transcriptase, subunit A, domain 1"/>
    <property type="match status" value="1"/>
</dbReference>
<comment type="caution">
    <text evidence="4">The sequence shown here is derived from an EMBL/GenBank/DDBJ whole genome shotgun (WGS) entry which is preliminary data.</text>
</comment>
<sequence>MLRRPPYPESLETRKEIEKYINELLDMDVIRKIGHNEIVEITTPVLITWHDGKYRLCGDLRALNNYTKDDRHAIPRIPHALDKLEKANYITKIDCMKGFHQNGVKPNSMKLLRIICHMGIYEYTRMPFGIKNSPAHFQRMMDTIFQEEIMEGWMVDLLALGHKVSCLSLAIDHNKLASVLQQQVPRNIKEIQSFLGFASYYRSHIKLFAHITSSLYKLCSKDVVFEITKERRDAYGRIKDELTNAPVLILPDFELPFKLYIDAECSQGLGAALHQSQVVDGEPREGVICYISRQLKDSEARYGATQNEFLCLFWALEKLHYYLEGAVFEV</sequence>
<evidence type="ECO:0000313" key="4">
    <source>
        <dbReference type="EMBL" id="MBW0567032.1"/>
    </source>
</evidence>
<dbReference type="Gene3D" id="3.30.70.270">
    <property type="match status" value="1"/>
</dbReference>
<gene>
    <name evidence="4" type="ORF">O181_106747</name>
</gene>
<evidence type="ECO:0008006" key="6">
    <source>
        <dbReference type="Google" id="ProtNLM"/>
    </source>
</evidence>
<protein>
    <recommendedName>
        <fullName evidence="6">Reverse transcriptase/retrotransposon-derived protein RNase H-like domain-containing protein</fullName>
    </recommendedName>
</protein>